<dbReference type="SUPFAM" id="SSF54928">
    <property type="entry name" value="RNA-binding domain, RBD"/>
    <property type="match status" value="1"/>
</dbReference>
<keyword evidence="6" id="KW-1185">Reference proteome</keyword>
<evidence type="ECO:0000259" key="4">
    <source>
        <dbReference type="PROSITE" id="PS50102"/>
    </source>
</evidence>
<dbReference type="PROSITE" id="PS50102">
    <property type="entry name" value="RRM"/>
    <property type="match status" value="1"/>
</dbReference>
<accession>A0ABN9PSR1</accession>
<evidence type="ECO:0000313" key="5">
    <source>
        <dbReference type="EMBL" id="CAK0796204.1"/>
    </source>
</evidence>
<dbReference type="Gene3D" id="3.30.70.330">
    <property type="match status" value="1"/>
</dbReference>
<feature type="region of interest" description="Disordered" evidence="3">
    <location>
        <begin position="731"/>
        <end position="774"/>
    </location>
</feature>
<evidence type="ECO:0000256" key="3">
    <source>
        <dbReference type="SAM" id="MobiDB-lite"/>
    </source>
</evidence>
<reference evidence="5" key="1">
    <citation type="submission" date="2023-10" db="EMBL/GenBank/DDBJ databases">
        <authorList>
            <person name="Chen Y."/>
            <person name="Shah S."/>
            <person name="Dougan E. K."/>
            <person name="Thang M."/>
            <person name="Chan C."/>
        </authorList>
    </citation>
    <scope>NUCLEOTIDE SEQUENCE [LARGE SCALE GENOMIC DNA]</scope>
</reference>
<dbReference type="Pfam" id="PF04059">
    <property type="entry name" value="RRM_2"/>
    <property type="match status" value="1"/>
</dbReference>
<sequence>MSSAIPDSACAEVPACYEASFRAIDEEEDAWLPNPYQEQADAQVAAGAWPGMPMLYGVSSHPYGVQDGSQCFMVVPIEAAAAEQHASSGWSIDPSVALGVADCWAPEHAWGYVCPVGDDDGKGLRSGSAADSTDEGEDAYDSQGESEKSAAEEAREAGRESEDGESGKGAHKLSHSNVPKNTDMARFAGKTGEDSVTTLMVRNIPNVYTRSMLIEELDSLGFEGDYDFIYLPIDKSTQWNVGYAFVNFKTPEAARRCVTDVADYTFDRFEHGSRKVAQISVAHIQGLEKNLEYYSKTAVQCARVNSHRPHFVSDRRKEGPEASGAGRSPARGTADGGTEQGCACWAHPRCLGPVALARGAASMRHRWVVFPGYLPGSSESRHAEPPPPARGTRGLALLQRSAVLRPAAAHPISRGGAGIQRFGEEEIRAWEAARVASVRQAEAEAVRRARLAGAGEQEALEWMALQLREQARAASARRAEAEAEAALAAQEAAALEAQGPTEAVAGEVHDPSGPLAEPGAGGIGAVAPESPAAAASAGGGEVQGCLADGASARFDCSIAVPASSRRRLRIEAMVAAPARGAAALEAPLSRRCCVLYSASASRGLHDGALPVPVAFASGSQRFLVTLADDPQVRIEVDGGDVSLFCAREGQTRTRRTFADAPDHWQDFVLTHRAASPGPGERGGWQASSALRADASALEFQECCLLVGARVTLVGELCRGADGALSLRPLQGGGAEAEAELRRAPDGWRTSWERPAPAPGRSDASPTPPSPDSAAACGRRVLVSDDPSLLQHHGPWMARAPAGCLNVANWHDSSGRLDWRKAGAGLGVLTLVQVVLGACCGYAWQWAAGSWRAEHLRSGIDELRADNDRLSSDLRGHLLGRLNGTGPFQAVAGVGGHQLPWMYGKVKEKTIWSYWYDPEDCPDSLHCKLPGREELSRISIEVNRGTFYHRLLRKDEVDLYVSKYELPVHWESMPAAQQRDALMVALLARYGGVALDLSVVLLRPLDAAWDFMLASEATFQGYMYRLNGEHWSRPESTAPFLMMSRRDGILGAAVRRQLIAMGDLRDASRRCPGCEALGDHTLTPILSMFNYSLPRCADDPTVRWHNTSSGGVNESDPRKTADGRLPLVDTCPGLRGPQWSEGASGPPRTDAKLILHDPRDGPQLPMMFSGMELRGAQATFEDTSFDNDSWAPMYTSRSCEPEHCAPELRCTSPKSCWEDIFLVRHREQHLRLVRLPEKTDGRSAEQILASKDSYLYNWLKLAGVLDDHRQMNHSFGAHVMDAATLLNQPGWSLAPAA</sequence>
<name>A0ABN9PSR1_9DINO</name>
<feature type="compositionally biased region" description="Basic and acidic residues" evidence="3">
    <location>
        <begin position="145"/>
        <end position="168"/>
    </location>
</feature>
<organism evidence="5 6">
    <name type="scientific">Prorocentrum cordatum</name>
    <dbReference type="NCBI Taxonomy" id="2364126"/>
    <lineage>
        <taxon>Eukaryota</taxon>
        <taxon>Sar</taxon>
        <taxon>Alveolata</taxon>
        <taxon>Dinophyceae</taxon>
        <taxon>Prorocentrales</taxon>
        <taxon>Prorocentraceae</taxon>
        <taxon>Prorocentrum</taxon>
    </lineage>
</organism>
<dbReference type="Proteomes" id="UP001189429">
    <property type="component" value="Unassembled WGS sequence"/>
</dbReference>
<dbReference type="InterPro" id="IPR000504">
    <property type="entry name" value="RRM_dom"/>
</dbReference>
<evidence type="ECO:0000256" key="1">
    <source>
        <dbReference type="PROSITE-ProRule" id="PRU00176"/>
    </source>
</evidence>
<protein>
    <recommendedName>
        <fullName evidence="4">RRM domain-containing protein</fullName>
    </recommendedName>
</protein>
<evidence type="ECO:0000256" key="2">
    <source>
        <dbReference type="SAM" id="Coils"/>
    </source>
</evidence>
<dbReference type="InterPro" id="IPR012677">
    <property type="entry name" value="Nucleotide-bd_a/b_plait_sf"/>
</dbReference>
<dbReference type="InterPro" id="IPR007201">
    <property type="entry name" value="Mei2-like_Rrm_C"/>
</dbReference>
<gene>
    <name evidence="5" type="ORF">PCOR1329_LOCUS5635</name>
</gene>
<keyword evidence="1" id="KW-0694">RNA-binding</keyword>
<feature type="coiled-coil region" evidence="2">
    <location>
        <begin position="464"/>
        <end position="498"/>
    </location>
</feature>
<feature type="region of interest" description="Disordered" evidence="3">
    <location>
        <begin position="309"/>
        <end position="338"/>
    </location>
</feature>
<feature type="domain" description="RRM" evidence="4">
    <location>
        <begin position="197"/>
        <end position="276"/>
    </location>
</feature>
<dbReference type="InterPro" id="IPR035979">
    <property type="entry name" value="RBD_domain_sf"/>
</dbReference>
<feature type="region of interest" description="Disordered" evidence="3">
    <location>
        <begin position="504"/>
        <end position="524"/>
    </location>
</feature>
<keyword evidence="2" id="KW-0175">Coiled coil</keyword>
<feature type="region of interest" description="Disordered" evidence="3">
    <location>
        <begin position="123"/>
        <end position="185"/>
    </location>
</feature>
<dbReference type="EMBL" id="CAUYUJ010001492">
    <property type="protein sequence ID" value="CAK0796204.1"/>
    <property type="molecule type" value="Genomic_DNA"/>
</dbReference>
<evidence type="ECO:0000313" key="6">
    <source>
        <dbReference type="Proteomes" id="UP001189429"/>
    </source>
</evidence>
<feature type="compositionally biased region" description="Basic and acidic residues" evidence="3">
    <location>
        <begin position="311"/>
        <end position="320"/>
    </location>
</feature>
<comment type="caution">
    <text evidence="5">The sequence shown here is derived from an EMBL/GenBank/DDBJ whole genome shotgun (WGS) entry which is preliminary data.</text>
</comment>
<dbReference type="CDD" id="cd12277">
    <property type="entry name" value="RRM3_MEI2_EAR1_like"/>
    <property type="match status" value="1"/>
</dbReference>
<proteinExistence type="predicted"/>